<dbReference type="InParanoid" id="B9HH06"/>
<reference evidence="1 2" key="1">
    <citation type="journal article" date="2006" name="Science">
        <title>The genome of black cottonwood, Populus trichocarpa (Torr. &amp; Gray).</title>
        <authorList>
            <person name="Tuskan G.A."/>
            <person name="Difazio S."/>
            <person name="Jansson S."/>
            <person name="Bohlmann J."/>
            <person name="Grigoriev I."/>
            <person name="Hellsten U."/>
            <person name="Putnam N."/>
            <person name="Ralph S."/>
            <person name="Rombauts S."/>
            <person name="Salamov A."/>
            <person name="Schein J."/>
            <person name="Sterck L."/>
            <person name="Aerts A."/>
            <person name="Bhalerao R.R."/>
            <person name="Bhalerao R.P."/>
            <person name="Blaudez D."/>
            <person name="Boerjan W."/>
            <person name="Brun A."/>
            <person name="Brunner A."/>
            <person name="Busov V."/>
            <person name="Campbell M."/>
            <person name="Carlson J."/>
            <person name="Chalot M."/>
            <person name="Chapman J."/>
            <person name="Chen G.L."/>
            <person name="Cooper D."/>
            <person name="Coutinho P.M."/>
            <person name="Couturier J."/>
            <person name="Covert S."/>
            <person name="Cronk Q."/>
            <person name="Cunningham R."/>
            <person name="Davis J."/>
            <person name="Degroeve S."/>
            <person name="Dejardin A."/>
            <person name="Depamphilis C."/>
            <person name="Detter J."/>
            <person name="Dirks B."/>
            <person name="Dubchak I."/>
            <person name="Duplessis S."/>
            <person name="Ehlting J."/>
            <person name="Ellis B."/>
            <person name="Gendler K."/>
            <person name="Goodstein D."/>
            <person name="Gribskov M."/>
            <person name="Grimwood J."/>
            <person name="Groover A."/>
            <person name="Gunter L."/>
            <person name="Hamberger B."/>
            <person name="Heinze B."/>
            <person name="Helariutta Y."/>
            <person name="Henrissat B."/>
            <person name="Holligan D."/>
            <person name="Holt R."/>
            <person name="Huang W."/>
            <person name="Islam-Faridi N."/>
            <person name="Jones S."/>
            <person name="Jones-Rhoades M."/>
            <person name="Jorgensen R."/>
            <person name="Joshi C."/>
            <person name="Kangasjarvi J."/>
            <person name="Karlsson J."/>
            <person name="Kelleher C."/>
            <person name="Kirkpatrick R."/>
            <person name="Kirst M."/>
            <person name="Kohler A."/>
            <person name="Kalluri U."/>
            <person name="Larimer F."/>
            <person name="Leebens-Mack J."/>
            <person name="Leple J.C."/>
            <person name="Locascio P."/>
            <person name="Lou Y."/>
            <person name="Lucas S."/>
            <person name="Martin F."/>
            <person name="Montanini B."/>
            <person name="Napoli C."/>
            <person name="Nelson D.R."/>
            <person name="Nelson C."/>
            <person name="Nieminen K."/>
            <person name="Nilsson O."/>
            <person name="Pereda V."/>
            <person name="Peter G."/>
            <person name="Philippe R."/>
            <person name="Pilate G."/>
            <person name="Poliakov A."/>
            <person name="Razumovskaya J."/>
            <person name="Richardson P."/>
            <person name="Rinaldi C."/>
            <person name="Ritland K."/>
            <person name="Rouze P."/>
            <person name="Ryaboy D."/>
            <person name="Schmutz J."/>
            <person name="Schrader J."/>
            <person name="Segerman B."/>
            <person name="Shin H."/>
            <person name="Siddiqui A."/>
            <person name="Sterky F."/>
            <person name="Terry A."/>
            <person name="Tsai C.J."/>
            <person name="Uberbacher E."/>
            <person name="Unneberg P."/>
            <person name="Vahala J."/>
            <person name="Wall K."/>
            <person name="Wessler S."/>
            <person name="Yang G."/>
            <person name="Yin T."/>
            <person name="Douglas C."/>
            <person name="Marra M."/>
            <person name="Sandberg G."/>
            <person name="Van de Peer Y."/>
            <person name="Rokhsar D."/>
        </authorList>
    </citation>
    <scope>NUCLEOTIDE SEQUENCE [LARGE SCALE GENOMIC DNA]</scope>
    <source>
        <strain evidence="2">cv. Nisqually</strain>
    </source>
</reference>
<name>B9HH06_POPTR</name>
<organism evidence="1 2">
    <name type="scientific">Populus trichocarpa</name>
    <name type="common">Western balsam poplar</name>
    <name type="synonym">Populus balsamifera subsp. trichocarpa</name>
    <dbReference type="NCBI Taxonomy" id="3694"/>
    <lineage>
        <taxon>Eukaryota</taxon>
        <taxon>Viridiplantae</taxon>
        <taxon>Streptophyta</taxon>
        <taxon>Embryophyta</taxon>
        <taxon>Tracheophyta</taxon>
        <taxon>Spermatophyta</taxon>
        <taxon>Magnoliopsida</taxon>
        <taxon>eudicotyledons</taxon>
        <taxon>Gunneridae</taxon>
        <taxon>Pentapetalae</taxon>
        <taxon>rosids</taxon>
        <taxon>fabids</taxon>
        <taxon>Malpighiales</taxon>
        <taxon>Salicaceae</taxon>
        <taxon>Saliceae</taxon>
        <taxon>Populus</taxon>
    </lineage>
</organism>
<proteinExistence type="predicted"/>
<gene>
    <name evidence="1" type="ORF">POPTR_007G066200</name>
</gene>
<evidence type="ECO:0000313" key="2">
    <source>
        <dbReference type="Proteomes" id="UP000006729"/>
    </source>
</evidence>
<dbReference type="EMBL" id="CM009296">
    <property type="protein sequence ID" value="PNT27465.1"/>
    <property type="molecule type" value="Genomic_DNA"/>
</dbReference>
<sequence length="220" mass="23542">MASPTSAPLFQQPVSVRWILSKTLTGFWLEASDAGDFAGSSVAPLPDELDGSPCLLGLICPVHCLGDGQFNGCPHCSACLWDCSLCLCSAAFPVFCWSCSLSGWLTAEHDIEPSRGRCCCFLALAFWFDGGLIRLAYLDGGYGSQQFGRVIPCFMRAMLADAWSLVPCRGSALIASSRYCWQGLGLMLSSVGGGCSVPGFSRWGFVCLYWLFGCLVIAPA</sequence>
<protein>
    <submittedName>
        <fullName evidence="1">Uncharacterized protein</fullName>
    </submittedName>
</protein>
<dbReference type="HOGENOM" id="CLU_1257933_0_0_1"/>
<keyword evidence="2" id="KW-1185">Reference proteome</keyword>
<accession>B9HH06</accession>
<dbReference type="AlphaFoldDB" id="B9HH06"/>
<evidence type="ECO:0000313" key="1">
    <source>
        <dbReference type="EMBL" id="PNT27465.1"/>
    </source>
</evidence>
<dbReference type="Proteomes" id="UP000006729">
    <property type="component" value="Chromosome 7"/>
</dbReference>